<proteinExistence type="predicted"/>
<name>A0A290RZY7_9GAMM</name>
<keyword evidence="1" id="KW-0812">Transmembrane</keyword>
<dbReference type="KEGG" id="part:PARC_a0188"/>
<dbReference type="EMBL" id="CP011025">
    <property type="protein sequence ID" value="ATC84957.1"/>
    <property type="molecule type" value="Genomic_DNA"/>
</dbReference>
<evidence type="ECO:0000256" key="1">
    <source>
        <dbReference type="SAM" id="Phobius"/>
    </source>
</evidence>
<accession>A0A290RZY7</accession>
<reference evidence="2 3" key="1">
    <citation type="journal article" date="2012" name="J. Bacteriol.">
        <title>Genome sequences of type strains of seven species of the marine bacterium Pseudoalteromonas.</title>
        <authorList>
            <person name="Xie B.B."/>
            <person name="Shu Y.L."/>
            <person name="Qin Q.L."/>
            <person name="Rong J.C."/>
            <person name="Zhang X.Y."/>
            <person name="Chen X.L."/>
            <person name="Shi M."/>
            <person name="He H.L."/>
            <person name="Zhou B.C."/>
            <person name="Zhang Y.Z."/>
        </authorList>
    </citation>
    <scope>NUCLEOTIDE SEQUENCE [LARGE SCALE GENOMIC DNA]</scope>
    <source>
        <strain evidence="2 3">A 37-1-2</strain>
    </source>
</reference>
<dbReference type="Proteomes" id="UP000016505">
    <property type="component" value="Chromosome I"/>
</dbReference>
<dbReference type="AlphaFoldDB" id="A0A290RZY7"/>
<evidence type="ECO:0000313" key="3">
    <source>
        <dbReference type="Proteomes" id="UP000016505"/>
    </source>
</evidence>
<keyword evidence="1" id="KW-1133">Transmembrane helix</keyword>
<protein>
    <submittedName>
        <fullName evidence="2">Uncharacterized protein</fullName>
    </submittedName>
</protein>
<evidence type="ECO:0000313" key="2">
    <source>
        <dbReference type="EMBL" id="ATC84957.1"/>
    </source>
</evidence>
<sequence>MAFVIIFLRYFTAITKVVFAVFLRWSMVFAIIMPINLIILFF</sequence>
<keyword evidence="1" id="KW-0472">Membrane</keyword>
<feature type="transmembrane region" description="Helical" evidence="1">
    <location>
        <begin position="17"/>
        <end position="41"/>
    </location>
</feature>
<organism evidence="2 3">
    <name type="scientific">Pseudoalteromonas arctica A 37-1-2</name>
    <dbReference type="NCBI Taxonomy" id="1117313"/>
    <lineage>
        <taxon>Bacteria</taxon>
        <taxon>Pseudomonadati</taxon>
        <taxon>Pseudomonadota</taxon>
        <taxon>Gammaproteobacteria</taxon>
        <taxon>Alteromonadales</taxon>
        <taxon>Pseudoalteromonadaceae</taxon>
        <taxon>Pseudoalteromonas</taxon>
    </lineage>
</organism>
<gene>
    <name evidence="2" type="ORF">PARC_a0188</name>
</gene>